<dbReference type="Proteomes" id="UP000000844">
    <property type="component" value="Chromosome"/>
</dbReference>
<keyword evidence="2" id="KW-1133">Transmembrane helix</keyword>
<gene>
    <name evidence="4" type="ordered locus">Snas_1236</name>
</gene>
<reference evidence="4 5" key="1">
    <citation type="journal article" date="2009" name="Stand. Genomic Sci.">
        <title>Complete genome sequence of Stackebrandtia nassauensis type strain (LLR-40K-21).</title>
        <authorList>
            <person name="Munk C."/>
            <person name="Lapidus A."/>
            <person name="Copeland A."/>
            <person name="Jando M."/>
            <person name="Mayilraj S."/>
            <person name="Glavina Del Rio T."/>
            <person name="Nolan M."/>
            <person name="Chen F."/>
            <person name="Lucas S."/>
            <person name="Tice H."/>
            <person name="Cheng J.F."/>
            <person name="Han C."/>
            <person name="Detter J.C."/>
            <person name="Bruce D."/>
            <person name="Goodwin L."/>
            <person name="Chain P."/>
            <person name="Pitluck S."/>
            <person name="Goker M."/>
            <person name="Ovchinikova G."/>
            <person name="Pati A."/>
            <person name="Ivanova N."/>
            <person name="Mavromatis K."/>
            <person name="Chen A."/>
            <person name="Palaniappan K."/>
            <person name="Land M."/>
            <person name="Hauser L."/>
            <person name="Chang Y.J."/>
            <person name="Jeffries C.D."/>
            <person name="Bristow J."/>
            <person name="Eisen J.A."/>
            <person name="Markowitz V."/>
            <person name="Hugenholtz P."/>
            <person name="Kyrpides N.C."/>
            <person name="Klenk H.P."/>
        </authorList>
    </citation>
    <scope>NUCLEOTIDE SEQUENCE [LARGE SCALE GENOMIC DNA]</scope>
    <source>
        <strain evidence="5">DSM 44728 / CIP 108903 / NRRL B-16338 / NBRC 102104 / LLR-40K-21</strain>
    </source>
</reference>
<protein>
    <recommendedName>
        <fullName evidence="3">DUF418 domain-containing protein</fullName>
    </recommendedName>
</protein>
<sequence>MTVSSSPAPGPFRNATKPSQRRLSPDLARGFMLLLIAMAYAPMHLEHKNVGGYGQKPGGGVADQVMSFLATLFLENRAFPLFGIMFGAGLVMLVSRQLKAGTPERDVRRLLRRRSLWLLLFGFVHATLVFSGEILAAYGVGGLVLAWLLFRGMTAVRVAAIVLCVYYGVVVTLAAGAIVTGAAASAEKASGLPGYTSVQDWIERLAAAPFAPLLNTLLFPMFLLVVLGIWFGKRGLLDDPAAHRRTLRWLAGCGISVSVLGALPLALVGAGVLDVSGSTHGLLFAAQILTGVAGGVGYAAAFGLLGARLQRRPGPVTRTLAAAGQRSLSVYLFASVGVAVILHPALLNLGAHTHRAGAMAVAFGVWLVAVLLAGRLAAAGRPGPADALLRGLVYRGSRR</sequence>
<evidence type="ECO:0000313" key="4">
    <source>
        <dbReference type="EMBL" id="ADD40946.1"/>
    </source>
</evidence>
<dbReference type="eggNOG" id="COG2311">
    <property type="taxonomic scope" value="Bacteria"/>
</dbReference>
<keyword evidence="2" id="KW-0812">Transmembrane</keyword>
<feature type="transmembrane region" description="Helical" evidence="2">
    <location>
        <begin position="284"/>
        <end position="307"/>
    </location>
</feature>
<dbReference type="InterPro" id="IPR052529">
    <property type="entry name" value="Bact_Transport_Assoc"/>
</dbReference>
<keyword evidence="5" id="KW-1185">Reference proteome</keyword>
<dbReference type="PANTHER" id="PTHR30590">
    <property type="entry name" value="INNER MEMBRANE PROTEIN"/>
    <property type="match status" value="1"/>
</dbReference>
<accession>D3PU00</accession>
<feature type="transmembrane region" description="Helical" evidence="2">
    <location>
        <begin position="136"/>
        <end position="153"/>
    </location>
</feature>
<dbReference type="HOGENOM" id="CLU_039610_1_0_11"/>
<dbReference type="AlphaFoldDB" id="D3PU00"/>
<dbReference type="EMBL" id="CP001778">
    <property type="protein sequence ID" value="ADD40946.1"/>
    <property type="molecule type" value="Genomic_DNA"/>
</dbReference>
<dbReference type="Pfam" id="PF04235">
    <property type="entry name" value="DUF418"/>
    <property type="match status" value="1"/>
</dbReference>
<organism evidence="4 5">
    <name type="scientific">Stackebrandtia nassauensis (strain DSM 44728 / CIP 108903 / NRRL B-16338 / NBRC 102104 / LLR-40K-21)</name>
    <dbReference type="NCBI Taxonomy" id="446470"/>
    <lineage>
        <taxon>Bacteria</taxon>
        <taxon>Bacillati</taxon>
        <taxon>Actinomycetota</taxon>
        <taxon>Actinomycetes</taxon>
        <taxon>Glycomycetales</taxon>
        <taxon>Glycomycetaceae</taxon>
        <taxon>Stackebrandtia</taxon>
    </lineage>
</organism>
<name>D3PU00_STANL</name>
<feature type="transmembrane region" description="Helical" evidence="2">
    <location>
        <begin position="160"/>
        <end position="186"/>
    </location>
</feature>
<evidence type="ECO:0000313" key="5">
    <source>
        <dbReference type="Proteomes" id="UP000000844"/>
    </source>
</evidence>
<feature type="transmembrane region" description="Helical" evidence="2">
    <location>
        <begin position="27"/>
        <end position="45"/>
    </location>
</feature>
<dbReference type="RefSeq" id="WP_013016517.1">
    <property type="nucleotide sequence ID" value="NC_013947.1"/>
</dbReference>
<dbReference type="KEGG" id="sna:Snas_1236"/>
<proteinExistence type="predicted"/>
<evidence type="ECO:0000259" key="3">
    <source>
        <dbReference type="Pfam" id="PF04235"/>
    </source>
</evidence>
<keyword evidence="2" id="KW-0472">Membrane</keyword>
<feature type="transmembrane region" description="Helical" evidence="2">
    <location>
        <begin position="249"/>
        <end position="272"/>
    </location>
</feature>
<feature type="domain" description="DUF418" evidence="3">
    <location>
        <begin position="231"/>
        <end position="395"/>
    </location>
</feature>
<feature type="transmembrane region" description="Helical" evidence="2">
    <location>
        <begin position="206"/>
        <end position="229"/>
    </location>
</feature>
<feature type="transmembrane region" description="Helical" evidence="2">
    <location>
        <begin position="115"/>
        <end position="130"/>
    </location>
</feature>
<feature type="transmembrane region" description="Helical" evidence="2">
    <location>
        <begin position="78"/>
        <end position="94"/>
    </location>
</feature>
<feature type="region of interest" description="Disordered" evidence="1">
    <location>
        <begin position="1"/>
        <end position="21"/>
    </location>
</feature>
<evidence type="ECO:0000256" key="2">
    <source>
        <dbReference type="SAM" id="Phobius"/>
    </source>
</evidence>
<dbReference type="InterPro" id="IPR007349">
    <property type="entry name" value="DUF418"/>
</dbReference>
<dbReference type="PANTHER" id="PTHR30590:SF2">
    <property type="entry name" value="INNER MEMBRANE PROTEIN"/>
    <property type="match status" value="1"/>
</dbReference>
<feature type="transmembrane region" description="Helical" evidence="2">
    <location>
        <begin position="358"/>
        <end position="378"/>
    </location>
</feature>
<feature type="transmembrane region" description="Helical" evidence="2">
    <location>
        <begin position="328"/>
        <end position="346"/>
    </location>
</feature>
<dbReference type="STRING" id="446470.Snas_1236"/>
<evidence type="ECO:0000256" key="1">
    <source>
        <dbReference type="SAM" id="MobiDB-lite"/>
    </source>
</evidence>